<dbReference type="PANTHER" id="PTHR36482:SF2">
    <property type="entry name" value="OS04G0308400 PROTEIN"/>
    <property type="match status" value="1"/>
</dbReference>
<dbReference type="PANTHER" id="PTHR36482">
    <property type="entry name" value="OSJNBA0024J22.15 PROTEIN"/>
    <property type="match status" value="1"/>
</dbReference>
<dbReference type="EMBL" id="LWDX02032991">
    <property type="protein sequence ID" value="OEL27247.1"/>
    <property type="molecule type" value="Genomic_DNA"/>
</dbReference>
<reference evidence="1 2" key="1">
    <citation type="submission" date="2016-09" db="EMBL/GenBank/DDBJ databases">
        <title>The draft genome of Dichanthelium oligosanthes: A C3 panicoid grass species.</title>
        <authorList>
            <person name="Studer A.J."/>
            <person name="Schnable J.C."/>
            <person name="Brutnell T.P."/>
        </authorList>
    </citation>
    <scope>NUCLEOTIDE SEQUENCE [LARGE SCALE GENOMIC DNA]</scope>
    <source>
        <strain evidence="2">cv. Kellogg 1175</strain>
        <tissue evidence="1">Leaf</tissue>
    </source>
</reference>
<dbReference type="AlphaFoldDB" id="A0A1E5VQ83"/>
<keyword evidence="2" id="KW-1185">Reference proteome</keyword>
<evidence type="ECO:0000313" key="2">
    <source>
        <dbReference type="Proteomes" id="UP000095767"/>
    </source>
</evidence>
<dbReference type="OrthoDB" id="1286119at2759"/>
<proteinExistence type="predicted"/>
<dbReference type="Proteomes" id="UP000095767">
    <property type="component" value="Unassembled WGS sequence"/>
</dbReference>
<dbReference type="InterPro" id="IPR053085">
    <property type="entry name" value="Jasmonate-induced_protein"/>
</dbReference>
<evidence type="ECO:0000313" key="1">
    <source>
        <dbReference type="EMBL" id="OEL27247.1"/>
    </source>
</evidence>
<dbReference type="STRING" id="888268.A0A1E5VQ83"/>
<name>A0A1E5VQ83_9POAL</name>
<organism evidence="1 2">
    <name type="scientific">Dichanthelium oligosanthes</name>
    <dbReference type="NCBI Taxonomy" id="888268"/>
    <lineage>
        <taxon>Eukaryota</taxon>
        <taxon>Viridiplantae</taxon>
        <taxon>Streptophyta</taxon>
        <taxon>Embryophyta</taxon>
        <taxon>Tracheophyta</taxon>
        <taxon>Spermatophyta</taxon>
        <taxon>Magnoliopsida</taxon>
        <taxon>Liliopsida</taxon>
        <taxon>Poales</taxon>
        <taxon>Poaceae</taxon>
        <taxon>PACMAD clade</taxon>
        <taxon>Panicoideae</taxon>
        <taxon>Panicodae</taxon>
        <taxon>Paniceae</taxon>
        <taxon>Dichantheliinae</taxon>
        <taxon>Dichanthelium</taxon>
    </lineage>
</organism>
<protein>
    <submittedName>
        <fullName evidence="1">23 kDa jasmonate-induced protein</fullName>
    </submittedName>
</protein>
<sequence>MANPFGVPITEQTVKQLSYYLDQPVITQVDCAREAMRFIHADGKNLDALDYAWALKRRYGNGVSTLVLVYNATGGRVTLEQRQDWVGRVFDVDAPRTLQNGQWAAFLHVKPPVLAQGSQAARVFRGTDVDGRTRDFLVAWSIPWNTNNRTSAYTEIGAQNYFQSRWSSMRTKLENAGTITRAKDVGRFSSTISIGGFTTSECIAVLQHQFEPLPAERFD</sequence>
<gene>
    <name evidence="1" type="ORF">BAE44_0011734</name>
</gene>
<dbReference type="InterPro" id="IPR049065">
    <property type="entry name" value="Nakanori"/>
</dbReference>
<dbReference type="Pfam" id="PF21230">
    <property type="entry name" value="Nakanori"/>
    <property type="match status" value="1"/>
</dbReference>
<comment type="caution">
    <text evidence="1">The sequence shown here is derived from an EMBL/GenBank/DDBJ whole genome shotgun (WGS) entry which is preliminary data.</text>
</comment>
<accession>A0A1E5VQ83</accession>